<dbReference type="SUPFAM" id="SSF50800">
    <property type="entry name" value="PK beta-barrel domain-like"/>
    <property type="match status" value="1"/>
</dbReference>
<dbReference type="InterPro" id="IPR005302">
    <property type="entry name" value="MoCF_Sase_C"/>
</dbReference>
<comment type="caution">
    <text evidence="2">The sequence shown here is derived from an EMBL/GenBank/DDBJ whole genome shotgun (WGS) entry which is preliminary data.</text>
</comment>
<dbReference type="Proteomes" id="UP001168694">
    <property type="component" value="Unassembled WGS sequence"/>
</dbReference>
<dbReference type="PROSITE" id="PS51340">
    <property type="entry name" value="MOSC"/>
    <property type="match status" value="1"/>
</dbReference>
<reference evidence="2" key="1">
    <citation type="submission" date="2023-06" db="EMBL/GenBank/DDBJ databases">
        <title>Draft Genome Sequences of Representative Paenibacillus Polymyxa, Bacillus cereus, Fictibacillus sp., and Brevibacillus agri Strains Isolated from Amazonian Dark Earth.</title>
        <authorList>
            <person name="Pellegrinetti T.A."/>
            <person name="Cunha I.C.M."/>
            <person name="Chaves M.G."/>
            <person name="Freitas A.S."/>
            <person name="Silva A.V.R."/>
            <person name="Tsai S.M."/>
            <person name="Mendes L.W."/>
        </authorList>
    </citation>
    <scope>NUCLEOTIDE SEQUENCE</scope>
    <source>
        <strain evidence="2">CENA-BCM004</strain>
    </source>
</reference>
<evidence type="ECO:0000259" key="1">
    <source>
        <dbReference type="PROSITE" id="PS51340"/>
    </source>
</evidence>
<name>A0ABT8EAS3_9BACL</name>
<sequence>MLIGHIKEIVRHPVKSFYGESVKETKIMKYGLYGDRCMIITIHPENAERDSTLLKTVVQERNNHFGVYAAVIKTGELHNGDEVHLLE</sequence>
<dbReference type="EMBL" id="JAUHLN010000004">
    <property type="protein sequence ID" value="MDN4074982.1"/>
    <property type="molecule type" value="Genomic_DNA"/>
</dbReference>
<evidence type="ECO:0000313" key="2">
    <source>
        <dbReference type="EMBL" id="MDN4074982.1"/>
    </source>
</evidence>
<dbReference type="InterPro" id="IPR011037">
    <property type="entry name" value="Pyrv_Knase-like_insert_dom_sf"/>
</dbReference>
<accession>A0ABT8EAS3</accession>
<keyword evidence="3" id="KW-1185">Reference proteome</keyword>
<proteinExistence type="predicted"/>
<feature type="domain" description="MOSC" evidence="1">
    <location>
        <begin position="1"/>
        <end position="86"/>
    </location>
</feature>
<protein>
    <submittedName>
        <fullName evidence="2">MOSC N-terminal beta barrel domain-containing protein</fullName>
    </submittedName>
</protein>
<dbReference type="Pfam" id="PF03473">
    <property type="entry name" value="MOSC"/>
    <property type="match status" value="1"/>
</dbReference>
<gene>
    <name evidence="2" type="ORF">QYF49_18590</name>
</gene>
<organism evidence="2 3">
    <name type="scientific">Fictibacillus terranigra</name>
    <dbReference type="NCBI Taxonomy" id="3058424"/>
    <lineage>
        <taxon>Bacteria</taxon>
        <taxon>Bacillati</taxon>
        <taxon>Bacillota</taxon>
        <taxon>Bacilli</taxon>
        <taxon>Bacillales</taxon>
        <taxon>Fictibacillaceae</taxon>
        <taxon>Fictibacillus</taxon>
    </lineage>
</organism>
<evidence type="ECO:0000313" key="3">
    <source>
        <dbReference type="Proteomes" id="UP001168694"/>
    </source>
</evidence>
<dbReference type="RefSeq" id="WP_290401104.1">
    <property type="nucleotide sequence ID" value="NZ_JAUHLN010000004.1"/>
</dbReference>